<protein>
    <submittedName>
        <fullName evidence="1">4103_t:CDS:1</fullName>
    </submittedName>
</protein>
<name>A0ACA9LWC5_9GLOM</name>
<evidence type="ECO:0000313" key="1">
    <source>
        <dbReference type="EMBL" id="CAG8553263.1"/>
    </source>
</evidence>
<dbReference type="EMBL" id="CAJVPW010005326">
    <property type="protein sequence ID" value="CAG8553263.1"/>
    <property type="molecule type" value="Genomic_DNA"/>
</dbReference>
<organism evidence="1 2">
    <name type="scientific">Cetraspora pellucida</name>
    <dbReference type="NCBI Taxonomy" id="1433469"/>
    <lineage>
        <taxon>Eukaryota</taxon>
        <taxon>Fungi</taxon>
        <taxon>Fungi incertae sedis</taxon>
        <taxon>Mucoromycota</taxon>
        <taxon>Glomeromycotina</taxon>
        <taxon>Glomeromycetes</taxon>
        <taxon>Diversisporales</taxon>
        <taxon>Gigasporaceae</taxon>
        <taxon>Cetraspora</taxon>
    </lineage>
</organism>
<sequence>MAQNSEKIVQYLQSDATPLSDDKIQDIINARNLMKQHQKKVVSQLINIGSISSTKTNQKKKIQSSSSSYAVKKNASPIDNTSRRKDDLEKLMKDTKRLASILLSLSQ</sequence>
<evidence type="ECO:0000313" key="2">
    <source>
        <dbReference type="Proteomes" id="UP000789366"/>
    </source>
</evidence>
<comment type="caution">
    <text evidence="1">The sequence shown here is derived from an EMBL/GenBank/DDBJ whole genome shotgun (WGS) entry which is preliminary data.</text>
</comment>
<keyword evidence="2" id="KW-1185">Reference proteome</keyword>
<proteinExistence type="predicted"/>
<accession>A0ACA9LWC5</accession>
<reference evidence="1" key="1">
    <citation type="submission" date="2021-06" db="EMBL/GenBank/DDBJ databases">
        <authorList>
            <person name="Kallberg Y."/>
            <person name="Tangrot J."/>
            <person name="Rosling A."/>
        </authorList>
    </citation>
    <scope>NUCLEOTIDE SEQUENCE</scope>
    <source>
        <strain evidence="1">28 12/20/2015</strain>
    </source>
</reference>
<gene>
    <name evidence="1" type="ORF">SPELUC_LOCUS5297</name>
</gene>
<dbReference type="Proteomes" id="UP000789366">
    <property type="component" value="Unassembled WGS sequence"/>
</dbReference>